<comment type="caution">
    <text evidence="2">The sequence shown here is derived from an EMBL/GenBank/DDBJ whole genome shotgun (WGS) entry which is preliminary data.</text>
</comment>
<gene>
    <name evidence="2" type="ORF">LHCIRMBIA951_00255</name>
</gene>
<dbReference type="Proteomes" id="UP000017248">
    <property type="component" value="Unassembled WGS sequence"/>
</dbReference>
<proteinExistence type="predicted"/>
<organism evidence="2 3">
    <name type="scientific">Lactobacillus helveticus CIRM-BIA 951</name>
    <dbReference type="NCBI Taxonomy" id="1226334"/>
    <lineage>
        <taxon>Bacteria</taxon>
        <taxon>Bacillati</taxon>
        <taxon>Bacillota</taxon>
        <taxon>Bacilli</taxon>
        <taxon>Lactobacillales</taxon>
        <taxon>Lactobacillaceae</taxon>
        <taxon>Lactobacillus</taxon>
    </lineage>
</organism>
<evidence type="ECO:0000256" key="1">
    <source>
        <dbReference type="SAM" id="MobiDB-lite"/>
    </source>
</evidence>
<dbReference type="AlphaFoldDB" id="U6F6K1"/>
<protein>
    <submittedName>
        <fullName evidence="2">Uncharacterized protein</fullName>
    </submittedName>
</protein>
<keyword evidence="3" id="KW-1185">Reference proteome</keyword>
<evidence type="ECO:0000313" key="3">
    <source>
        <dbReference type="Proteomes" id="UP000017248"/>
    </source>
</evidence>
<reference evidence="2" key="1">
    <citation type="submission" date="2013-09" db="EMBL/GenBank/DDBJ databases">
        <title>Draft Genome Sequence of five Lactobacillus helveticus strains CIRM-BIA 101T, 103, 104, 951 and 953 isolated from milk product.</title>
        <authorList>
            <person name="Valence F."/>
            <person name="Chuat V."/>
            <person name="Ma L."/>
            <person name="Creno S."/>
            <person name="Falentin H."/>
            <person name="Lortal S."/>
            <person name="Bizet C."/>
            <person name="Clermont D."/>
            <person name="Loux V."/>
            <person name="Bouchier C."/>
            <person name="Cousin S."/>
        </authorList>
    </citation>
    <scope>NUCLEOTIDE SEQUENCE [LARGE SCALE GENOMIC DNA]</scope>
    <source>
        <strain evidence="2">CIRM-BIA 951</strain>
    </source>
</reference>
<accession>U6F6K1</accession>
<dbReference type="HOGENOM" id="CLU_3426567_0_0_9"/>
<sequence>MAVTRKGLKDNAKQALRGNWG</sequence>
<name>U6F6K1_LACHE</name>
<evidence type="ECO:0000313" key="2">
    <source>
        <dbReference type="EMBL" id="CDI58230.1"/>
    </source>
</evidence>
<dbReference type="EMBL" id="CBUK010000058">
    <property type="protein sequence ID" value="CDI58230.1"/>
    <property type="molecule type" value="Genomic_DNA"/>
</dbReference>
<feature type="region of interest" description="Disordered" evidence="1">
    <location>
        <begin position="1"/>
        <end position="21"/>
    </location>
</feature>